<dbReference type="EMBL" id="JAACJP010000014">
    <property type="protein sequence ID" value="KAF5380085.1"/>
    <property type="molecule type" value="Genomic_DNA"/>
</dbReference>
<keyword evidence="2" id="KW-1185">Reference proteome</keyword>
<gene>
    <name evidence="1" type="ORF">D9615_006203</name>
</gene>
<accession>A0A8H5HBP4</accession>
<evidence type="ECO:0000313" key="2">
    <source>
        <dbReference type="Proteomes" id="UP000565441"/>
    </source>
</evidence>
<comment type="caution">
    <text evidence="1">The sequence shown here is derived from an EMBL/GenBank/DDBJ whole genome shotgun (WGS) entry which is preliminary data.</text>
</comment>
<dbReference type="AlphaFoldDB" id="A0A8H5HBP4"/>
<organism evidence="1 2">
    <name type="scientific">Tricholomella constricta</name>
    <dbReference type="NCBI Taxonomy" id="117010"/>
    <lineage>
        <taxon>Eukaryota</taxon>
        <taxon>Fungi</taxon>
        <taxon>Dikarya</taxon>
        <taxon>Basidiomycota</taxon>
        <taxon>Agaricomycotina</taxon>
        <taxon>Agaricomycetes</taxon>
        <taxon>Agaricomycetidae</taxon>
        <taxon>Agaricales</taxon>
        <taxon>Tricholomatineae</taxon>
        <taxon>Lyophyllaceae</taxon>
        <taxon>Tricholomella</taxon>
    </lineage>
</organism>
<proteinExistence type="predicted"/>
<name>A0A8H5HBP4_9AGAR</name>
<reference evidence="1 2" key="1">
    <citation type="journal article" date="2020" name="ISME J.">
        <title>Uncovering the hidden diversity of litter-decomposition mechanisms in mushroom-forming fungi.</title>
        <authorList>
            <person name="Floudas D."/>
            <person name="Bentzer J."/>
            <person name="Ahren D."/>
            <person name="Johansson T."/>
            <person name="Persson P."/>
            <person name="Tunlid A."/>
        </authorList>
    </citation>
    <scope>NUCLEOTIDE SEQUENCE [LARGE SCALE GENOMIC DNA]</scope>
    <source>
        <strain evidence="1 2">CBS 661.87</strain>
    </source>
</reference>
<sequence length="169" mass="19560">MPFDNSTCTILQRFTTIQPPTEDLWYGPWTSILTTLFPTTQGYMVAPQRRFSFDDPENHDSDFIIEVMKLSTAPFTLRCVLVVKIRNSQHWEPGLPVLQCLLDMHTHAALRDTGYLKVYWIGAIGPHWRYGEKEYDGQELRPLIDWHHTTHDQASFDDLQTLAQLVAAL</sequence>
<dbReference type="OrthoDB" id="5362978at2759"/>
<protein>
    <submittedName>
        <fullName evidence="1">Uncharacterized protein</fullName>
    </submittedName>
</protein>
<evidence type="ECO:0000313" key="1">
    <source>
        <dbReference type="EMBL" id="KAF5380085.1"/>
    </source>
</evidence>
<dbReference type="Proteomes" id="UP000565441">
    <property type="component" value="Unassembled WGS sequence"/>
</dbReference>